<keyword evidence="1" id="KW-0285">Flavoprotein</keyword>
<dbReference type="Gene3D" id="3.50.50.60">
    <property type="entry name" value="FAD/NAD(P)-binding domain"/>
    <property type="match status" value="1"/>
</dbReference>
<sequence>MAGQLKKVIIVGAGPAGLFLALRLAQKGISTTVFETASSASQQPRATHYGAPAVYELRRAGVLAEMEKDPDCFLLNKFCWRKLDGTYLAGIDGRDLNENGKTSEHRIVVCALNKVVKVLEGMVAKLGMTTIKYGHRVLPGAEQDGEKAWVNVQRVADGVVERHEADYIVGCDGASSQIRRSLFGDRVYPGYTWENQIVATNTLYDFSKFNWDDSNFIIHPEHSFMAAKISETQPLWRVTYTEVTGLSDAEILARQAWKFETMLPGHPKPGEYTVVQTSPYKIHQRCSPTFRVGRYLLAADAAHLCNPFGGLGLTGGIVDVGGLADCLVGLHEGKAGEAILDEYSRVRIEKFKTIIDPISTENFRRLYDQDPELVLEKDEFIKIVRAAEEDIEMSRKLQLGPLAILHDFTQSFEASKAARIAPTNSPEKVDTAAFTGPSLLASAVN</sequence>
<evidence type="ECO:0000313" key="5">
    <source>
        <dbReference type="EMBL" id="EWC46797.1"/>
    </source>
</evidence>
<dbReference type="PRINTS" id="PR00420">
    <property type="entry name" value="RNGMNOXGNASE"/>
</dbReference>
<evidence type="ECO:0000256" key="2">
    <source>
        <dbReference type="ARBA" id="ARBA00022827"/>
    </source>
</evidence>
<dbReference type="OrthoDB" id="10016252at2759"/>
<dbReference type="SUPFAM" id="SSF51905">
    <property type="entry name" value="FAD/NAD(P)-binding domain"/>
    <property type="match status" value="1"/>
</dbReference>
<dbReference type="InterPro" id="IPR002938">
    <property type="entry name" value="FAD-bd"/>
</dbReference>
<dbReference type="Pfam" id="PF01494">
    <property type="entry name" value="FAD_binding_3"/>
    <property type="match status" value="1"/>
</dbReference>
<protein>
    <recommendedName>
        <fullName evidence="4">FAD-binding domain-containing protein</fullName>
    </recommendedName>
</protein>
<evidence type="ECO:0000259" key="4">
    <source>
        <dbReference type="Pfam" id="PF01494"/>
    </source>
</evidence>
<dbReference type="InterPro" id="IPR036188">
    <property type="entry name" value="FAD/NAD-bd_sf"/>
</dbReference>
<name>W7I312_9PEZI</name>
<dbReference type="PANTHER" id="PTHR43876:SF18">
    <property type="entry name" value="PUTATIVE (AFU_ORTHOLOGUE AFUA_3G09540)-RELATED"/>
    <property type="match status" value="1"/>
</dbReference>
<dbReference type="GO" id="GO:0005739">
    <property type="term" value="C:mitochondrion"/>
    <property type="evidence" value="ECO:0007669"/>
    <property type="project" value="TreeGrafter"/>
</dbReference>
<reference evidence="5 6" key="1">
    <citation type="submission" date="2013-05" db="EMBL/GenBank/DDBJ databases">
        <title>Drechslerella stenobrocha genome reveals carnivorous origination and mechanical trapping mechanism of predatory fungi.</title>
        <authorList>
            <person name="Liu X."/>
            <person name="Zhang W."/>
            <person name="Liu K."/>
        </authorList>
    </citation>
    <scope>NUCLEOTIDE SEQUENCE [LARGE SCALE GENOMIC DNA]</scope>
    <source>
        <strain evidence="5 6">248</strain>
    </source>
</reference>
<evidence type="ECO:0000313" key="6">
    <source>
        <dbReference type="Proteomes" id="UP000024837"/>
    </source>
</evidence>
<keyword evidence="2" id="KW-0274">FAD</keyword>
<dbReference type="PANTHER" id="PTHR43876">
    <property type="entry name" value="UBIQUINONE BIOSYNTHESIS MONOOXYGENASE COQ6, MITOCHONDRIAL"/>
    <property type="match status" value="1"/>
</dbReference>
<evidence type="ECO:0000256" key="1">
    <source>
        <dbReference type="ARBA" id="ARBA00022630"/>
    </source>
</evidence>
<dbReference type="Gene3D" id="3.30.9.10">
    <property type="entry name" value="D-Amino Acid Oxidase, subunit A, domain 2"/>
    <property type="match status" value="1"/>
</dbReference>
<keyword evidence="3" id="KW-0560">Oxidoreductase</keyword>
<proteinExistence type="predicted"/>
<dbReference type="GO" id="GO:0071949">
    <property type="term" value="F:FAD binding"/>
    <property type="evidence" value="ECO:0007669"/>
    <property type="project" value="InterPro"/>
</dbReference>
<evidence type="ECO:0000256" key="3">
    <source>
        <dbReference type="ARBA" id="ARBA00023002"/>
    </source>
</evidence>
<dbReference type="EMBL" id="KI966415">
    <property type="protein sequence ID" value="EWC46797.1"/>
    <property type="molecule type" value="Genomic_DNA"/>
</dbReference>
<dbReference type="GO" id="GO:0016491">
    <property type="term" value="F:oxidoreductase activity"/>
    <property type="evidence" value="ECO:0007669"/>
    <property type="project" value="UniProtKB-KW"/>
</dbReference>
<organism evidence="5 6">
    <name type="scientific">Drechslerella stenobrocha 248</name>
    <dbReference type="NCBI Taxonomy" id="1043628"/>
    <lineage>
        <taxon>Eukaryota</taxon>
        <taxon>Fungi</taxon>
        <taxon>Dikarya</taxon>
        <taxon>Ascomycota</taxon>
        <taxon>Pezizomycotina</taxon>
        <taxon>Orbiliomycetes</taxon>
        <taxon>Orbiliales</taxon>
        <taxon>Orbiliaceae</taxon>
        <taxon>Drechslerella</taxon>
    </lineage>
</organism>
<accession>W7I312</accession>
<gene>
    <name evidence="5" type="ORF">DRE_04042</name>
</gene>
<dbReference type="HOGENOM" id="CLU_009665_2_2_1"/>
<dbReference type="InterPro" id="IPR051205">
    <property type="entry name" value="UbiH/COQ6_monooxygenase"/>
</dbReference>
<dbReference type="AlphaFoldDB" id="W7I312"/>
<feature type="domain" description="FAD-binding" evidence="4">
    <location>
        <begin position="7"/>
        <end position="349"/>
    </location>
</feature>
<keyword evidence="6" id="KW-1185">Reference proteome</keyword>
<dbReference type="Proteomes" id="UP000024837">
    <property type="component" value="Unassembled WGS sequence"/>
</dbReference>